<protein>
    <recommendedName>
        <fullName evidence="3">Bacteriophage protein</fullName>
    </recommendedName>
</protein>
<dbReference type="RefSeq" id="WP_074292920.1">
    <property type="nucleotide sequence ID" value="NZ_FSFF01000001.1"/>
</dbReference>
<evidence type="ECO:0008006" key="3">
    <source>
        <dbReference type="Google" id="ProtNLM"/>
    </source>
</evidence>
<dbReference type="AlphaFoldDB" id="A0AB38D0L0"/>
<accession>A0AB38D0L0</accession>
<evidence type="ECO:0000313" key="1">
    <source>
        <dbReference type="EMBL" id="SIB18079.1"/>
    </source>
</evidence>
<sequence>MSDELEGYDYTDLTPDHIDRELDRVNYLITKWNKILAWHRAQKDWRATRFAVAEARQMMSFGGAVGKAKAHAAKETEQERIDLDIANAQLGLCERRLSALEKELIAIGMRSKLLAQVFGTGGGNF</sequence>
<gene>
    <name evidence="1" type="ORF">SAMEA2070301_03127</name>
</gene>
<evidence type="ECO:0000313" key="2">
    <source>
        <dbReference type="Proteomes" id="UP000185210"/>
    </source>
</evidence>
<reference evidence="1 2" key="1">
    <citation type="submission" date="2016-11" db="EMBL/GenBank/DDBJ databases">
        <authorList>
            <consortium name="Pathogen Informatics"/>
        </authorList>
    </citation>
    <scope>NUCLEOTIDE SEQUENCE [LARGE SCALE GENOMIC DNA]</scope>
    <source>
        <strain evidence="1 2">104</strain>
    </source>
</reference>
<organism evidence="1 2">
    <name type="scientific">Mycobacteroides abscessus subsp. abscessus</name>
    <dbReference type="NCBI Taxonomy" id="1185650"/>
    <lineage>
        <taxon>Bacteria</taxon>
        <taxon>Bacillati</taxon>
        <taxon>Actinomycetota</taxon>
        <taxon>Actinomycetes</taxon>
        <taxon>Mycobacteriales</taxon>
        <taxon>Mycobacteriaceae</taxon>
        <taxon>Mycobacteroides</taxon>
        <taxon>Mycobacteroides abscessus</taxon>
    </lineage>
</organism>
<dbReference type="Proteomes" id="UP000185210">
    <property type="component" value="Unassembled WGS sequence"/>
</dbReference>
<proteinExistence type="predicted"/>
<name>A0AB38D0L0_9MYCO</name>
<comment type="caution">
    <text evidence="1">The sequence shown here is derived from an EMBL/GenBank/DDBJ whole genome shotgun (WGS) entry which is preliminary data.</text>
</comment>
<dbReference type="EMBL" id="FSHM01000004">
    <property type="protein sequence ID" value="SIB18079.1"/>
    <property type="molecule type" value="Genomic_DNA"/>
</dbReference>